<dbReference type="Pfam" id="PF02470">
    <property type="entry name" value="MlaD"/>
    <property type="match status" value="1"/>
</dbReference>
<dbReference type="EMBL" id="JAZEWV010000015">
    <property type="protein sequence ID" value="MEE4544200.1"/>
    <property type="molecule type" value="Genomic_DNA"/>
</dbReference>
<accession>A0ABU7PEG7</accession>
<evidence type="ECO:0000313" key="5">
    <source>
        <dbReference type="Proteomes" id="UP001344658"/>
    </source>
</evidence>
<dbReference type="NCBIfam" id="TIGR00996">
    <property type="entry name" value="Mtu_fam_mce"/>
    <property type="match status" value="1"/>
</dbReference>
<reference evidence="4 5" key="1">
    <citation type="submission" date="2023-12" db="EMBL/GenBank/DDBJ databases">
        <title>Streptomyces sp. V4-01.</title>
        <authorList>
            <person name="Somphong A."/>
            <person name="Phongsopitanun W."/>
        </authorList>
    </citation>
    <scope>NUCLEOTIDE SEQUENCE [LARGE SCALE GENOMIC DNA]</scope>
    <source>
        <strain evidence="4 5">V4-01</strain>
    </source>
</reference>
<dbReference type="Proteomes" id="UP001344658">
    <property type="component" value="Unassembled WGS sequence"/>
</dbReference>
<comment type="caution">
    <text evidence="4">The sequence shown here is derived from an EMBL/GenBank/DDBJ whole genome shotgun (WGS) entry which is preliminary data.</text>
</comment>
<feature type="region of interest" description="Disordered" evidence="1">
    <location>
        <begin position="1"/>
        <end position="42"/>
    </location>
</feature>
<dbReference type="InterPro" id="IPR052336">
    <property type="entry name" value="MlaD_Phospholipid_Transporter"/>
</dbReference>
<evidence type="ECO:0000313" key="4">
    <source>
        <dbReference type="EMBL" id="MEE4544200.1"/>
    </source>
</evidence>
<evidence type="ECO:0000259" key="3">
    <source>
        <dbReference type="Pfam" id="PF11887"/>
    </source>
</evidence>
<dbReference type="PANTHER" id="PTHR33371:SF18">
    <property type="entry name" value="MCE-FAMILY PROTEIN MCE3C"/>
    <property type="match status" value="1"/>
</dbReference>
<proteinExistence type="predicted"/>
<dbReference type="InterPro" id="IPR003399">
    <property type="entry name" value="Mce/MlaD"/>
</dbReference>
<feature type="domain" description="Mce/MlaD" evidence="2">
    <location>
        <begin position="96"/>
        <end position="169"/>
    </location>
</feature>
<keyword evidence="5" id="KW-1185">Reference proteome</keyword>
<evidence type="ECO:0000256" key="1">
    <source>
        <dbReference type="SAM" id="MobiDB-lite"/>
    </source>
</evidence>
<organism evidence="4 5">
    <name type="scientific">Actinacidiphila polyblastidii</name>
    <dbReference type="NCBI Taxonomy" id="3110430"/>
    <lineage>
        <taxon>Bacteria</taxon>
        <taxon>Bacillati</taxon>
        <taxon>Actinomycetota</taxon>
        <taxon>Actinomycetes</taxon>
        <taxon>Kitasatosporales</taxon>
        <taxon>Streptomycetaceae</taxon>
        <taxon>Actinacidiphila</taxon>
    </lineage>
</organism>
<sequence>MTAETPGPRRRPARLPGRLRDRLPGRHGAGPRRGRAPGAGPASWFRLRDRARRGRPLFRPLRERSPVAVGTVGLLLLALVSLAVYDADALPLVGGGTTYSADFTEAAGLRPGNEVRVAGVKVGKVTGVSLDDDRVKVTFRVGHTWIGDASTAAIGIKTLLGEKYLAVDPLGSRPQNPGTRIPKSRTTSPYDVTQAFDGLGQTLGSLDTQALAASFRTLSDTFKDTPSSVRSAATGLASLSKTISSRDAELADLLSGSKQLTRTLADQNGRFQALISDGDLLLGEVQKRRDAIHALLVGTQDLGVQLNGLVADNNRQLAPTLDALDRVTTVLDANQSSLDKALALAGPYYRLVGNTLGNGRWFDSYLCGLVPKDYLPKGTPPATGCMPPKATGGAS</sequence>
<dbReference type="PRINTS" id="PR01782">
    <property type="entry name" value="MCEVIRFACTOR"/>
</dbReference>
<dbReference type="InterPro" id="IPR024516">
    <property type="entry name" value="Mce_C"/>
</dbReference>
<feature type="domain" description="Mammalian cell entry C-terminal" evidence="3">
    <location>
        <begin position="176"/>
        <end position="345"/>
    </location>
</feature>
<evidence type="ECO:0000259" key="2">
    <source>
        <dbReference type="Pfam" id="PF02470"/>
    </source>
</evidence>
<dbReference type="PANTHER" id="PTHR33371">
    <property type="entry name" value="INTERMEMBRANE PHOSPHOLIPID TRANSPORT SYSTEM BINDING PROTEIN MLAD-RELATED"/>
    <property type="match status" value="1"/>
</dbReference>
<dbReference type="InterPro" id="IPR005693">
    <property type="entry name" value="Mce"/>
</dbReference>
<dbReference type="Pfam" id="PF11887">
    <property type="entry name" value="Mce4_CUP1"/>
    <property type="match status" value="1"/>
</dbReference>
<name>A0ABU7PEG7_9ACTN</name>
<gene>
    <name evidence="4" type="ORF">V2S66_19750</name>
</gene>
<protein>
    <submittedName>
        <fullName evidence="4">MCE family protein</fullName>
    </submittedName>
</protein>
<dbReference type="RefSeq" id="WP_330797191.1">
    <property type="nucleotide sequence ID" value="NZ_JAZEWV010000015.1"/>
</dbReference>